<evidence type="ECO:0000313" key="2">
    <source>
        <dbReference type="Proteomes" id="UP001564760"/>
    </source>
</evidence>
<proteinExistence type="predicted"/>
<dbReference type="RefSeq" id="WP_369741860.1">
    <property type="nucleotide sequence ID" value="NZ_JBGEDP010000002.1"/>
</dbReference>
<name>A0ABV4C8W6_9MYCO</name>
<comment type="caution">
    <text evidence="1">The sequence shown here is derived from an EMBL/GenBank/DDBJ whole genome shotgun (WGS) entry which is preliminary data.</text>
</comment>
<accession>A0ABV4C8W6</accession>
<evidence type="ECO:0000313" key="1">
    <source>
        <dbReference type="EMBL" id="MEY8018790.1"/>
    </source>
</evidence>
<dbReference type="Proteomes" id="UP001564760">
    <property type="component" value="Unassembled WGS sequence"/>
</dbReference>
<keyword evidence="2" id="KW-1185">Reference proteome</keyword>
<dbReference type="EMBL" id="JBGEDP010000002">
    <property type="protein sequence ID" value="MEY8018790.1"/>
    <property type="molecule type" value="Genomic_DNA"/>
</dbReference>
<reference evidence="1 2" key="1">
    <citation type="submission" date="2024-08" db="EMBL/GenBank/DDBJ databases">
        <title>Mycobacterium servetensis sp. nov., a novel rapid-growing mycobacterial species recovered from a human patient in Zaragoza, Spain.</title>
        <authorList>
            <person name="Tristancho-Baro A.I."/>
            <person name="Buenestado-Serrano S."/>
            <person name="Garcia De Viedma D."/>
            <person name="Milagro-Beamonte A."/>
            <person name="Burillo N."/>
            <person name="Sanz S."/>
            <person name="Lopez-Calleja A.I."/>
            <person name="Penas-Utrilla D."/>
            <person name="Guardingo M."/>
            <person name="Garcia M.J."/>
            <person name="Vinuelas-Bayon J."/>
        </authorList>
    </citation>
    <scope>NUCLEOTIDE SEQUENCE [LARGE SCALE GENOMIC DNA]</scope>
    <source>
        <strain evidence="2">HUMS_12744610</strain>
    </source>
</reference>
<organism evidence="1 2">
    <name type="scientific">Mycobacterium servetii</name>
    <dbReference type="NCBI Taxonomy" id="3237418"/>
    <lineage>
        <taxon>Bacteria</taxon>
        <taxon>Bacillati</taxon>
        <taxon>Actinomycetota</taxon>
        <taxon>Actinomycetes</taxon>
        <taxon>Mycobacteriales</taxon>
        <taxon>Mycobacteriaceae</taxon>
        <taxon>Mycobacterium</taxon>
    </lineage>
</organism>
<gene>
    <name evidence="1" type="ORF">AB8998_29375</name>
</gene>
<protein>
    <submittedName>
        <fullName evidence="1">Uncharacterized protein</fullName>
    </submittedName>
</protein>
<sequence>MFDDLTVDDLAHDRSIVVAAGIHAAQLRATERLLEGPATTLGTAQEVHQLLISRDTANPAWEWLSPFEIRWSLLVLRMVDGTSNQVAAIADARQRGASWAAIGQALGVTAASAHTRFAKHI</sequence>